<proteinExistence type="predicted"/>
<organism evidence="1 2">
    <name type="scientific">Bauldia litoralis</name>
    <dbReference type="NCBI Taxonomy" id="665467"/>
    <lineage>
        <taxon>Bacteria</taxon>
        <taxon>Pseudomonadati</taxon>
        <taxon>Pseudomonadota</taxon>
        <taxon>Alphaproteobacteria</taxon>
        <taxon>Hyphomicrobiales</taxon>
        <taxon>Kaistiaceae</taxon>
        <taxon>Bauldia</taxon>
    </lineage>
</organism>
<accession>A0A1G6D688</accession>
<reference evidence="1 2" key="1">
    <citation type="submission" date="2016-10" db="EMBL/GenBank/DDBJ databases">
        <authorList>
            <person name="de Groot N.N."/>
        </authorList>
    </citation>
    <scope>NUCLEOTIDE SEQUENCE [LARGE SCALE GENOMIC DNA]</scope>
    <source>
        <strain evidence="1 2">ATCC 35022</strain>
    </source>
</reference>
<protein>
    <submittedName>
        <fullName evidence="1">Uncharacterized protein</fullName>
    </submittedName>
</protein>
<dbReference type="AlphaFoldDB" id="A0A1G6D688"/>
<sequence length="60" mass="6229">MAGMIDFGKIAATMGDKRLVGFNTLGQMGTSSKRGIVKNGASKRGFKLGKASASKRGIKP</sequence>
<dbReference type="RefSeq" id="WP_090877501.1">
    <property type="nucleotide sequence ID" value="NZ_FMXQ01000006.1"/>
</dbReference>
<dbReference type="EMBL" id="FMXQ01000006">
    <property type="protein sequence ID" value="SDB40653.1"/>
    <property type="molecule type" value="Genomic_DNA"/>
</dbReference>
<gene>
    <name evidence="1" type="ORF">SAMN02982931_03072</name>
</gene>
<name>A0A1G6D688_9HYPH</name>
<keyword evidence="2" id="KW-1185">Reference proteome</keyword>
<evidence type="ECO:0000313" key="2">
    <source>
        <dbReference type="Proteomes" id="UP000199071"/>
    </source>
</evidence>
<dbReference type="STRING" id="665467.SAMN02982931_03072"/>
<evidence type="ECO:0000313" key="1">
    <source>
        <dbReference type="EMBL" id="SDB40653.1"/>
    </source>
</evidence>
<dbReference type="Proteomes" id="UP000199071">
    <property type="component" value="Unassembled WGS sequence"/>
</dbReference>